<keyword evidence="15" id="KW-1185">Reference proteome</keyword>
<dbReference type="Gene3D" id="3.10.580.10">
    <property type="entry name" value="CBS-domain"/>
    <property type="match status" value="1"/>
</dbReference>
<dbReference type="InterPro" id="IPR044751">
    <property type="entry name" value="Ion_transp-like_CBS"/>
</dbReference>
<dbReference type="SUPFAM" id="SSF54631">
    <property type="entry name" value="CBS-domain pair"/>
    <property type="match status" value="1"/>
</dbReference>
<dbReference type="InterPro" id="IPR051676">
    <property type="entry name" value="UPF0053_domain"/>
</dbReference>
<evidence type="ECO:0000256" key="5">
    <source>
        <dbReference type="ARBA" id="ARBA00022737"/>
    </source>
</evidence>
<evidence type="ECO:0000313" key="15">
    <source>
        <dbReference type="Proteomes" id="UP000294558"/>
    </source>
</evidence>
<dbReference type="PROSITE" id="PS51371">
    <property type="entry name" value="CBS"/>
    <property type="match status" value="2"/>
</dbReference>
<dbReference type="InterPro" id="IPR046342">
    <property type="entry name" value="CBS_dom_sf"/>
</dbReference>
<dbReference type="Pfam" id="PF03471">
    <property type="entry name" value="CorC_HlyC"/>
    <property type="match status" value="1"/>
</dbReference>
<gene>
    <name evidence="14" type="ORF">BDK89_1297</name>
</gene>
<feature type="domain" description="CBS" evidence="12">
    <location>
        <begin position="218"/>
        <end position="279"/>
    </location>
</feature>
<dbReference type="Pfam" id="PF01595">
    <property type="entry name" value="CNNM"/>
    <property type="match status" value="1"/>
</dbReference>
<dbReference type="InterPro" id="IPR000644">
    <property type="entry name" value="CBS_dom"/>
</dbReference>
<keyword evidence="7 9" id="KW-0129">CBS domain</keyword>
<evidence type="ECO:0000313" key="14">
    <source>
        <dbReference type="EMBL" id="TDT15720.1"/>
    </source>
</evidence>
<dbReference type="Proteomes" id="UP000294558">
    <property type="component" value="Unassembled WGS sequence"/>
</dbReference>
<keyword evidence="5" id="KW-0677">Repeat</keyword>
<evidence type="ECO:0000256" key="7">
    <source>
        <dbReference type="ARBA" id="ARBA00023122"/>
    </source>
</evidence>
<dbReference type="OrthoDB" id="110231at2"/>
<evidence type="ECO:0000256" key="1">
    <source>
        <dbReference type="ARBA" id="ARBA00004651"/>
    </source>
</evidence>
<name>A0A4R7HY84_9ACTN</name>
<evidence type="ECO:0000256" key="3">
    <source>
        <dbReference type="ARBA" id="ARBA00022475"/>
    </source>
</evidence>
<comment type="caution">
    <text evidence="14">The sequence shown here is derived from an EMBL/GenBank/DDBJ whole genome shotgun (WGS) entry which is preliminary data.</text>
</comment>
<dbReference type="InterPro" id="IPR016169">
    <property type="entry name" value="FAD-bd_PCMH_sub2"/>
</dbReference>
<comment type="similarity">
    <text evidence="2">Belongs to the UPF0053 family.</text>
</comment>
<evidence type="ECO:0000256" key="4">
    <source>
        <dbReference type="ARBA" id="ARBA00022692"/>
    </source>
</evidence>
<dbReference type="PANTHER" id="PTHR43099:SF4">
    <property type="entry name" value="INTEGRAL MEMBRANE PROTEIN"/>
    <property type="match status" value="1"/>
</dbReference>
<dbReference type="PROSITE" id="PS51846">
    <property type="entry name" value="CNNM"/>
    <property type="match status" value="1"/>
</dbReference>
<feature type="domain" description="CNNM transmembrane" evidence="13">
    <location>
        <begin position="1"/>
        <end position="199"/>
    </location>
</feature>
<evidence type="ECO:0000256" key="6">
    <source>
        <dbReference type="ARBA" id="ARBA00022989"/>
    </source>
</evidence>
<evidence type="ECO:0000256" key="8">
    <source>
        <dbReference type="ARBA" id="ARBA00023136"/>
    </source>
</evidence>
<dbReference type="PANTHER" id="PTHR43099">
    <property type="entry name" value="UPF0053 PROTEIN YRKA"/>
    <property type="match status" value="1"/>
</dbReference>
<dbReference type="CDD" id="cd04590">
    <property type="entry name" value="CBS_pair_CorC_HlyC_assoc"/>
    <property type="match status" value="1"/>
</dbReference>
<evidence type="ECO:0000259" key="13">
    <source>
        <dbReference type="PROSITE" id="PS51846"/>
    </source>
</evidence>
<evidence type="ECO:0000256" key="9">
    <source>
        <dbReference type="PROSITE-ProRule" id="PRU00703"/>
    </source>
</evidence>
<dbReference type="GO" id="GO:0005886">
    <property type="term" value="C:plasma membrane"/>
    <property type="evidence" value="ECO:0007669"/>
    <property type="project" value="UniProtKB-SubCell"/>
</dbReference>
<keyword evidence="8 10" id="KW-0472">Membrane</keyword>
<dbReference type="AlphaFoldDB" id="A0A4R7HY84"/>
<dbReference type="InterPro" id="IPR036318">
    <property type="entry name" value="FAD-bd_PCMH-like_sf"/>
</dbReference>
<dbReference type="SUPFAM" id="SSF56176">
    <property type="entry name" value="FAD-binding/transporter-associated domain-like"/>
    <property type="match status" value="1"/>
</dbReference>
<feature type="transmembrane region" description="Helical" evidence="11">
    <location>
        <begin position="92"/>
        <end position="116"/>
    </location>
</feature>
<dbReference type="Pfam" id="PF00571">
    <property type="entry name" value="CBS"/>
    <property type="match status" value="2"/>
</dbReference>
<keyword evidence="3" id="KW-1003">Cell membrane</keyword>
<dbReference type="GO" id="GO:0050660">
    <property type="term" value="F:flavin adenine dinucleotide binding"/>
    <property type="evidence" value="ECO:0007669"/>
    <property type="project" value="InterPro"/>
</dbReference>
<evidence type="ECO:0000256" key="11">
    <source>
        <dbReference type="SAM" id="Phobius"/>
    </source>
</evidence>
<keyword evidence="6 10" id="KW-1133">Transmembrane helix</keyword>
<feature type="transmembrane region" description="Helical" evidence="11">
    <location>
        <begin position="6"/>
        <end position="26"/>
    </location>
</feature>
<proteinExistence type="inferred from homology"/>
<protein>
    <submittedName>
        <fullName evidence="14">CBS domain containing-hemolysin-like protein</fullName>
    </submittedName>
</protein>
<dbReference type="InterPro" id="IPR005170">
    <property type="entry name" value="Transptr-assoc_dom"/>
</dbReference>
<evidence type="ECO:0000256" key="10">
    <source>
        <dbReference type="PROSITE-ProRule" id="PRU01193"/>
    </source>
</evidence>
<evidence type="ECO:0000256" key="2">
    <source>
        <dbReference type="ARBA" id="ARBA00006337"/>
    </source>
</evidence>
<dbReference type="InterPro" id="IPR002550">
    <property type="entry name" value="CNNM"/>
</dbReference>
<accession>A0A4R7HY84</accession>
<comment type="subcellular location">
    <subcellularLocation>
        <location evidence="1">Cell membrane</location>
        <topology evidence="1">Multi-pass membrane protein</topology>
    </subcellularLocation>
</comment>
<dbReference type="Gene3D" id="3.30.465.10">
    <property type="match status" value="1"/>
</dbReference>
<dbReference type="EMBL" id="SOAU01000001">
    <property type="protein sequence ID" value="TDT15720.1"/>
    <property type="molecule type" value="Genomic_DNA"/>
</dbReference>
<dbReference type="SMART" id="SM01091">
    <property type="entry name" value="CorC_HlyC"/>
    <property type="match status" value="1"/>
</dbReference>
<reference evidence="14 15" key="1">
    <citation type="submission" date="2019-03" db="EMBL/GenBank/DDBJ databases">
        <title>Sequencing the genomes of 1000 actinobacteria strains.</title>
        <authorList>
            <person name="Klenk H.-P."/>
        </authorList>
    </citation>
    <scope>NUCLEOTIDE SEQUENCE [LARGE SCALE GENOMIC DNA]</scope>
    <source>
        <strain evidence="14 15">DSM 18936</strain>
    </source>
</reference>
<dbReference type="RefSeq" id="WP_133868151.1">
    <property type="nucleotide sequence ID" value="NZ_SOAU01000001.1"/>
</dbReference>
<feature type="domain" description="CBS" evidence="12">
    <location>
        <begin position="280"/>
        <end position="337"/>
    </location>
</feature>
<keyword evidence="4 10" id="KW-0812">Transmembrane</keyword>
<dbReference type="SMART" id="SM00116">
    <property type="entry name" value="CBS"/>
    <property type="match status" value="2"/>
</dbReference>
<organism evidence="14 15">
    <name type="scientific">Ilumatobacter fluminis</name>
    <dbReference type="NCBI Taxonomy" id="467091"/>
    <lineage>
        <taxon>Bacteria</taxon>
        <taxon>Bacillati</taxon>
        <taxon>Actinomycetota</taxon>
        <taxon>Acidimicrobiia</taxon>
        <taxon>Acidimicrobiales</taxon>
        <taxon>Ilumatobacteraceae</taxon>
        <taxon>Ilumatobacter</taxon>
    </lineage>
</organism>
<evidence type="ECO:0000259" key="12">
    <source>
        <dbReference type="PROSITE" id="PS51371"/>
    </source>
</evidence>
<sequence length="428" mass="47073">MSAVLPLVVILVMVAFNALYVAAEFATVGARRSRVQEQAERGDKSARALFEILREPHRLDNYVASCQIGITLSSLVAGAYGQAQLTPVFENWFGGAAPVVSIIVVLILVTSLQVVLGELLPKTAALRYPERLAMATLRPMKVSQLLFRPLVAIFNGSAFTLMKWWGLKSDHGHAHVHSPEELVDLYGESAAGGLIDMSERDMLAGVLNVEHRMVREIMTPRRRLVTVRDDLTVAAALEAVVESPHSRFPVESGDDVVGVVHLRDLYLTAADRPDAGVDEIMRPVVAVAETLSVPKLWTRLGEENRHVAFIVNEFGSIIGMVTLEDAIEEIVGEVRDEFDEEREPIVVHEGRVVVRGDVLDDTIADRFDVDVTIPDIDTVGGLVWHALGRLPEVGDVAVLEPAGLHVRVDEMEGREVRWVSFDLPEEPS</sequence>